<protein>
    <submittedName>
        <fullName evidence="1">Uncharacterized protein</fullName>
    </submittedName>
</protein>
<proteinExistence type="predicted"/>
<evidence type="ECO:0000313" key="1">
    <source>
        <dbReference type="EMBL" id="PZQ47455.1"/>
    </source>
</evidence>
<comment type="caution">
    <text evidence="1">The sequence shown here is derived from an EMBL/GenBank/DDBJ whole genome shotgun (WGS) entry which is preliminary data.</text>
</comment>
<reference evidence="1 2" key="1">
    <citation type="submission" date="2017-08" db="EMBL/GenBank/DDBJ databases">
        <title>Infants hospitalized years apart are colonized by the same room-sourced microbial strains.</title>
        <authorList>
            <person name="Brooks B."/>
            <person name="Olm M.R."/>
            <person name="Firek B.A."/>
            <person name="Baker R."/>
            <person name="Thomas B.C."/>
            <person name="Morowitz M.J."/>
            <person name="Banfield J.F."/>
        </authorList>
    </citation>
    <scope>NUCLEOTIDE SEQUENCE [LARGE SCALE GENOMIC DNA]</scope>
    <source>
        <strain evidence="1">S2_005_002_R2_29</strain>
    </source>
</reference>
<evidence type="ECO:0000313" key="2">
    <source>
        <dbReference type="Proteomes" id="UP000249417"/>
    </source>
</evidence>
<dbReference type="AlphaFoldDB" id="A0A2W5N9N5"/>
<dbReference type="Proteomes" id="UP000249417">
    <property type="component" value="Unassembled WGS sequence"/>
</dbReference>
<accession>A0A2W5N9N5</accession>
<sequence length="208" mass="24361">MQNFKRLDIEDIIERLTPVYGDKAFNEAHAVLDVILNDSGHHHIQSQALENFLTRLERAGKTPSEAIKIESCYQKTYATDVPDYDCLRRREIWKKFPGIEYSWDDLRRCQRALDLLVSEHKGMDHAHDRYKGTLARTFKLDAQRIVNQDLGRGWRQKSPEIAERIERGIKTAMADAFRKLNIQTETSRYTGRNFSETALADFSQRHFF</sequence>
<dbReference type="EMBL" id="QFQB01000012">
    <property type="protein sequence ID" value="PZQ47455.1"/>
    <property type="molecule type" value="Genomic_DNA"/>
</dbReference>
<organism evidence="1 2">
    <name type="scientific">Micavibrio aeruginosavorus</name>
    <dbReference type="NCBI Taxonomy" id="349221"/>
    <lineage>
        <taxon>Bacteria</taxon>
        <taxon>Pseudomonadati</taxon>
        <taxon>Bdellovibrionota</taxon>
        <taxon>Bdellovibrionia</taxon>
        <taxon>Bdellovibrionales</taxon>
        <taxon>Pseudobdellovibrionaceae</taxon>
        <taxon>Micavibrio</taxon>
    </lineage>
</organism>
<name>A0A2W5N9N5_9BACT</name>
<gene>
    <name evidence="1" type="ORF">DI551_03195</name>
</gene>